<dbReference type="PANTHER" id="PTHR38696:SF1">
    <property type="entry name" value="MEDIATOR OF RNA POLYMERASE II TRANSCRIPTION SUBUNIT 13"/>
    <property type="match status" value="1"/>
</dbReference>
<evidence type="ECO:0000256" key="1">
    <source>
        <dbReference type="SAM" id="MobiDB-lite"/>
    </source>
</evidence>
<name>A0ABR3BUP7_9TREE</name>
<dbReference type="PANTHER" id="PTHR38696">
    <property type="entry name" value="MEDIATOR OF RNA POLYMERASE II TRANSCRIPTION SUBUNIT 13"/>
    <property type="match status" value="1"/>
</dbReference>
<proteinExistence type="predicted"/>
<protein>
    <submittedName>
        <fullName evidence="2">Uncharacterized protein</fullName>
    </submittedName>
</protein>
<keyword evidence="3" id="KW-1185">Reference proteome</keyword>
<dbReference type="RefSeq" id="XP_066614841.1">
    <property type="nucleotide sequence ID" value="XM_066757372.1"/>
</dbReference>
<organism evidence="2 3">
    <name type="scientific">Cryptococcus tetragattii IND107</name>
    <dbReference type="NCBI Taxonomy" id="1296105"/>
    <lineage>
        <taxon>Eukaryota</taxon>
        <taxon>Fungi</taxon>
        <taxon>Dikarya</taxon>
        <taxon>Basidiomycota</taxon>
        <taxon>Agaricomycotina</taxon>
        <taxon>Tremellomycetes</taxon>
        <taxon>Tremellales</taxon>
        <taxon>Cryptococcaceae</taxon>
        <taxon>Cryptococcus</taxon>
        <taxon>Cryptococcus gattii species complex</taxon>
    </lineage>
</organism>
<dbReference type="EMBL" id="ATAM02000004">
    <property type="protein sequence ID" value="KAL0250654.1"/>
    <property type="molecule type" value="Genomic_DNA"/>
</dbReference>
<accession>A0ABR3BUP7</accession>
<dbReference type="GeneID" id="91989693"/>
<comment type="caution">
    <text evidence="2">The sequence shown here is derived from an EMBL/GenBank/DDBJ whole genome shotgun (WGS) entry which is preliminary data.</text>
</comment>
<gene>
    <name evidence="2" type="ORF">I308_102837</name>
</gene>
<evidence type="ECO:0000313" key="2">
    <source>
        <dbReference type="EMBL" id="KAL0250654.1"/>
    </source>
</evidence>
<reference evidence="2" key="1">
    <citation type="submission" date="2015-01" db="EMBL/GenBank/DDBJ databases">
        <authorList>
            <consortium name="The Broad Institute Genomics Platform"/>
            <person name="Cuomo C."/>
            <person name="Litvintseva A."/>
            <person name="Chen Y."/>
            <person name="Heitman J."/>
            <person name="Sun S."/>
            <person name="Springer D."/>
            <person name="Dromer F."/>
            <person name="Young S."/>
            <person name="Zeng Q."/>
            <person name="Gargeya S."/>
            <person name="Abouelleil A."/>
            <person name="Alvarado L."/>
            <person name="Chapman S.B."/>
            <person name="Gainer-Dewar J."/>
            <person name="Goldberg J."/>
            <person name="Griggs A."/>
            <person name="Gujja S."/>
            <person name="Hansen M."/>
            <person name="Howarth C."/>
            <person name="Imamovic A."/>
            <person name="Larimer J."/>
            <person name="Murphy C."/>
            <person name="Naylor J."/>
            <person name="Pearson M."/>
            <person name="Priest M."/>
            <person name="Roberts A."/>
            <person name="Saif S."/>
            <person name="Shea T."/>
            <person name="Sykes S."/>
            <person name="Wortman J."/>
            <person name="Nusbaum C."/>
            <person name="Birren B."/>
        </authorList>
    </citation>
    <scope>NUCLEOTIDE SEQUENCE</scope>
    <source>
        <strain evidence="2">IND107</strain>
    </source>
</reference>
<dbReference type="Proteomes" id="UP000054399">
    <property type="component" value="Unassembled WGS sequence"/>
</dbReference>
<reference evidence="2" key="2">
    <citation type="submission" date="2024-01" db="EMBL/GenBank/DDBJ databases">
        <title>Comparative genomics of Cryptococcus and Kwoniella reveals pathogenesis evolution and contrasting modes of karyotype evolution via chromosome fusion or intercentromeric recombination.</title>
        <authorList>
            <person name="Coelho M.A."/>
            <person name="David-Palma M."/>
            <person name="Shea T."/>
            <person name="Bowers K."/>
            <person name="Mcginley-Smith S."/>
            <person name="Mohammad A.W."/>
            <person name="Gnirke A."/>
            <person name="Yurkov A.M."/>
            <person name="Nowrousian M."/>
            <person name="Sun S."/>
            <person name="Cuomo C.A."/>
            <person name="Heitman J."/>
        </authorList>
    </citation>
    <scope>NUCLEOTIDE SEQUENCE</scope>
    <source>
        <strain evidence="2">IND107</strain>
    </source>
</reference>
<sequence length="267" mass="30151">MGKFSEFLASSKEELQKAVPPPPSYGESSTSVRPPTPPPPFPPSFGCIHLARSDRIRLIGLPPVVYDDVEQAILRVWVAGLQGKFPMYQSLEWKLSGYPWTGQGAEAVQARRLLCHVLHALSKHGWYLHMSVDLSKKQFDKDTLFLHSVYPQERYFFSISFNEGDKVRIIDPPSEHVKQAFMTAVRTWPRGIQSEKEKEPGCYQFKLKGLPWYTSDGVQVIHARLLGCTILTAMDSVGFELKGSVDMSTGTSEYANDMDTWFFANKS</sequence>
<evidence type="ECO:0000313" key="3">
    <source>
        <dbReference type="Proteomes" id="UP000054399"/>
    </source>
</evidence>
<feature type="region of interest" description="Disordered" evidence="1">
    <location>
        <begin position="1"/>
        <end position="38"/>
    </location>
</feature>